<dbReference type="OrthoDB" id="329139at2759"/>
<dbReference type="GO" id="GO:0005829">
    <property type="term" value="C:cytosol"/>
    <property type="evidence" value="ECO:0007669"/>
    <property type="project" value="TreeGrafter"/>
</dbReference>
<dbReference type="EMBL" id="CP144532">
    <property type="protein sequence ID" value="WWC60389.1"/>
    <property type="molecule type" value="Genomic_DNA"/>
</dbReference>
<dbReference type="PANTHER" id="PTHR15840:SF10">
    <property type="entry name" value="EKC_KEOPS COMPLEX SUBUNIT TPRKB"/>
    <property type="match status" value="1"/>
</dbReference>
<name>A0A1A6AA81_9TREE</name>
<evidence type="ECO:0000256" key="6">
    <source>
        <dbReference type="ARBA" id="ARBA00023242"/>
    </source>
</evidence>
<protein>
    <recommendedName>
        <fullName evidence="4">EKC/KEOPS complex subunit CGI121</fullName>
    </recommendedName>
    <alternativeName>
        <fullName evidence="3">EKC/KEOPS complex subunit cgi121</fullName>
    </alternativeName>
</protein>
<dbReference type="GO" id="GO:0002949">
    <property type="term" value="P:tRNA threonylcarbamoyladenosine modification"/>
    <property type="evidence" value="ECO:0007669"/>
    <property type="project" value="TreeGrafter"/>
</dbReference>
<dbReference type="GeneID" id="28966679"/>
<proteinExistence type="inferred from homology"/>
<keyword evidence="6 8" id="KW-0539">Nucleus</keyword>
<gene>
    <name evidence="9" type="ORF">I303_02980</name>
    <name evidence="10" type="ORF">I303_102961</name>
</gene>
<reference evidence="10" key="3">
    <citation type="submission" date="2024-02" db="EMBL/GenBank/DDBJ databases">
        <title>Comparative genomics of Cryptococcus and Kwoniella reveals pathogenesis evolution and contrasting modes of karyotype evolution via chromosome fusion or intercentromeric recombination.</title>
        <authorList>
            <person name="Coelho M.A."/>
            <person name="David-Palma M."/>
            <person name="Shea T."/>
            <person name="Bowers K."/>
            <person name="McGinley-Smith S."/>
            <person name="Mohammad A.W."/>
            <person name="Gnirke A."/>
            <person name="Yurkov A.M."/>
            <person name="Nowrousian M."/>
            <person name="Sun S."/>
            <person name="Cuomo C.A."/>
            <person name="Heitman J."/>
        </authorList>
    </citation>
    <scope>NUCLEOTIDE SEQUENCE</scope>
    <source>
        <strain evidence="10">CBS 10117</strain>
    </source>
</reference>
<dbReference type="Gene3D" id="3.30.2380.10">
    <property type="entry name" value="CGI121/TPRKB"/>
    <property type="match status" value="1"/>
</dbReference>
<reference evidence="10" key="2">
    <citation type="submission" date="2013-07" db="EMBL/GenBank/DDBJ databases">
        <authorList>
            <consortium name="The Broad Institute Genome Sequencing Platform"/>
            <person name="Cuomo C."/>
            <person name="Litvintseva A."/>
            <person name="Chen Y."/>
            <person name="Heitman J."/>
            <person name="Sun S."/>
            <person name="Springer D."/>
            <person name="Dromer F."/>
            <person name="Young S.K."/>
            <person name="Zeng Q."/>
            <person name="Gargeya S."/>
            <person name="Fitzgerald M."/>
            <person name="Abouelleil A."/>
            <person name="Alvarado L."/>
            <person name="Berlin A.M."/>
            <person name="Chapman S.B."/>
            <person name="Dewar J."/>
            <person name="Goldberg J."/>
            <person name="Griggs A."/>
            <person name="Gujja S."/>
            <person name="Hansen M."/>
            <person name="Howarth C."/>
            <person name="Imamovic A."/>
            <person name="Larimer J."/>
            <person name="McCowan C."/>
            <person name="Murphy C."/>
            <person name="Pearson M."/>
            <person name="Priest M."/>
            <person name="Roberts A."/>
            <person name="Saif S."/>
            <person name="Shea T."/>
            <person name="Sykes S."/>
            <person name="Wortman J."/>
            <person name="Nusbaum C."/>
            <person name="Birren B."/>
        </authorList>
    </citation>
    <scope>NUCLEOTIDE SEQUENCE</scope>
    <source>
        <strain evidence="10">CBS 10117</strain>
    </source>
</reference>
<dbReference type="RefSeq" id="XP_018264800.1">
    <property type="nucleotide sequence ID" value="XM_018406306.1"/>
</dbReference>
<reference evidence="9" key="1">
    <citation type="submission" date="2013-07" db="EMBL/GenBank/DDBJ databases">
        <title>The Genome Sequence of Cryptococcus dejecticola CBS10117.</title>
        <authorList>
            <consortium name="The Broad Institute Genome Sequencing Platform"/>
            <person name="Cuomo C."/>
            <person name="Litvintseva A."/>
            <person name="Chen Y."/>
            <person name="Heitman J."/>
            <person name="Sun S."/>
            <person name="Springer D."/>
            <person name="Dromer F."/>
            <person name="Young S.K."/>
            <person name="Zeng Q."/>
            <person name="Gargeya S."/>
            <person name="Fitzgerald M."/>
            <person name="Abouelleil A."/>
            <person name="Alvarado L."/>
            <person name="Berlin A.M."/>
            <person name="Chapman S.B."/>
            <person name="Dewar J."/>
            <person name="Goldberg J."/>
            <person name="Griggs A."/>
            <person name="Gujja S."/>
            <person name="Hansen M."/>
            <person name="Howarth C."/>
            <person name="Imamovic A."/>
            <person name="Larimer J."/>
            <person name="McCowan C."/>
            <person name="Murphy C."/>
            <person name="Pearson M."/>
            <person name="Priest M."/>
            <person name="Roberts A."/>
            <person name="Saif S."/>
            <person name="Shea T."/>
            <person name="Sykes S."/>
            <person name="Wortman J."/>
            <person name="Nusbaum C."/>
            <person name="Birren B."/>
        </authorList>
    </citation>
    <scope>NUCLEOTIDE SEQUENCE [LARGE SCALE GENOMIC DNA]</scope>
    <source>
        <strain evidence="9">CBS 10117</strain>
    </source>
</reference>
<evidence type="ECO:0000256" key="2">
    <source>
        <dbReference type="ARBA" id="ARBA00005546"/>
    </source>
</evidence>
<dbReference type="PANTHER" id="PTHR15840">
    <property type="entry name" value="CGI-121 FAMILY MEMBER"/>
    <property type="match status" value="1"/>
</dbReference>
<evidence type="ECO:0000313" key="11">
    <source>
        <dbReference type="Proteomes" id="UP000078595"/>
    </source>
</evidence>
<comment type="function">
    <text evidence="7">Component of the EKC/KEOPS complex that is required for the formation of a threonylcarbamoyl group on adenosine at position 37 (t(6)A37) in tRNAs that read codons beginning with adenine. The complex is probably involved in the transfer of the threonylcarbamoyl moiety of threonylcarbamoyl-AMP (TC-AMP) to the N6 group of A37. CGI121 acts as an allosteric effector that regulates the t(6)A activity of the complex. The EKC/KEOPS complex also promotes both telomere uncapping and telomere elongation. The complex is required for efficient recruitment of transcriptional coactivators. CGI121 is not required for tRNA modification.</text>
</comment>
<evidence type="ECO:0000256" key="8">
    <source>
        <dbReference type="RuleBase" id="RU004398"/>
    </source>
</evidence>
<evidence type="ECO:0000256" key="7">
    <source>
        <dbReference type="ARBA" id="ARBA00025043"/>
    </source>
</evidence>
<sequence>MESYNLPSFPSEYSSIHICLFSNVTNSAEIKKRLVQAAITQGEEGDQLRREVDFGFLEADVLVSKEHLLTSIMTTLLYAFPSSSNASLSARNSTAPGPIPNLDPLTISESPESQVRFEPKTRTHNLHSELLLSLSPNNNITDSIRRHGISDKTTNLVIVKITDGQQTPENVYSSIMNIVEGELVNLDKIEEVTDWAKVDKIYKLSELNSLKSSNPDVLSKKRTAVVSAVGVKNVM</sequence>
<evidence type="ECO:0000256" key="5">
    <source>
        <dbReference type="ARBA" id="ARBA00022694"/>
    </source>
</evidence>
<evidence type="ECO:0000256" key="4">
    <source>
        <dbReference type="ARBA" id="ARBA00016009"/>
    </source>
</evidence>
<accession>A0A1A6AA81</accession>
<dbReference type="GO" id="GO:0000408">
    <property type="term" value="C:EKC/KEOPS complex"/>
    <property type="evidence" value="ECO:0007669"/>
    <property type="project" value="TreeGrafter"/>
</dbReference>
<evidence type="ECO:0000313" key="10">
    <source>
        <dbReference type="EMBL" id="WWC60389.1"/>
    </source>
</evidence>
<evidence type="ECO:0000313" key="9">
    <source>
        <dbReference type="EMBL" id="OBR86958.1"/>
    </source>
</evidence>
<evidence type="ECO:0000256" key="3">
    <source>
        <dbReference type="ARBA" id="ARBA00015316"/>
    </source>
</evidence>
<dbReference type="STRING" id="1296121.A0A1A6AA81"/>
<dbReference type="Pfam" id="PF08617">
    <property type="entry name" value="CGI-121"/>
    <property type="match status" value="1"/>
</dbReference>
<organism evidence="9">
    <name type="scientific">Kwoniella dejecticola CBS 10117</name>
    <dbReference type="NCBI Taxonomy" id="1296121"/>
    <lineage>
        <taxon>Eukaryota</taxon>
        <taxon>Fungi</taxon>
        <taxon>Dikarya</taxon>
        <taxon>Basidiomycota</taxon>
        <taxon>Agaricomycotina</taxon>
        <taxon>Tremellomycetes</taxon>
        <taxon>Tremellales</taxon>
        <taxon>Cryptococcaceae</taxon>
        <taxon>Kwoniella</taxon>
    </lineage>
</organism>
<dbReference type="KEGG" id="kdj:28966679"/>
<keyword evidence="11" id="KW-1185">Reference proteome</keyword>
<dbReference type="Proteomes" id="UP000078595">
    <property type="component" value="Chromosome 3"/>
</dbReference>
<dbReference type="VEuPathDB" id="FungiDB:I303_02980"/>
<evidence type="ECO:0000256" key="1">
    <source>
        <dbReference type="ARBA" id="ARBA00004123"/>
    </source>
</evidence>
<comment type="subcellular location">
    <subcellularLocation>
        <location evidence="1">Nucleus</location>
    </subcellularLocation>
</comment>
<comment type="similarity">
    <text evidence="2 8">Belongs to the CGI121/TPRKB family.</text>
</comment>
<dbReference type="AlphaFoldDB" id="A0A1A6AA81"/>
<dbReference type="InterPro" id="IPR013926">
    <property type="entry name" value="CGI121/TPRKB"/>
</dbReference>
<dbReference type="InterPro" id="IPR036504">
    <property type="entry name" value="CGI121/TPRKB_sf"/>
</dbReference>
<dbReference type="EMBL" id="KI894029">
    <property type="protein sequence ID" value="OBR86958.1"/>
    <property type="molecule type" value="Genomic_DNA"/>
</dbReference>
<keyword evidence="5" id="KW-0819">tRNA processing</keyword>
<dbReference type="GO" id="GO:0005634">
    <property type="term" value="C:nucleus"/>
    <property type="evidence" value="ECO:0007669"/>
    <property type="project" value="UniProtKB-SubCell"/>
</dbReference>
<dbReference type="SUPFAM" id="SSF143870">
    <property type="entry name" value="PF0523-like"/>
    <property type="match status" value="1"/>
</dbReference>